<evidence type="ECO:0000256" key="5">
    <source>
        <dbReference type="SAM" id="MobiDB-lite"/>
    </source>
</evidence>
<protein>
    <recommendedName>
        <fullName evidence="2">N-terminal kinase-like protein</fullName>
    </recommendedName>
    <alternativeName>
        <fullName evidence="3">SCY1-like protein 1</fullName>
    </alternativeName>
</protein>
<dbReference type="Gene3D" id="1.10.510.10">
    <property type="entry name" value="Transferase(Phosphotransferase) domain 1"/>
    <property type="match status" value="1"/>
</dbReference>
<dbReference type="PANTHER" id="PTHR12984">
    <property type="entry name" value="SCY1-RELATED S/T PROTEIN KINASE-LIKE"/>
    <property type="match status" value="1"/>
</dbReference>
<dbReference type="AlphaFoldDB" id="A0AAE1BVG5"/>
<dbReference type="InterPro" id="IPR034085">
    <property type="entry name" value="TOG"/>
</dbReference>
<organism evidence="7 8">
    <name type="scientific">Petrolisthes cinctipes</name>
    <name type="common">Flat porcelain crab</name>
    <dbReference type="NCBI Taxonomy" id="88211"/>
    <lineage>
        <taxon>Eukaryota</taxon>
        <taxon>Metazoa</taxon>
        <taxon>Ecdysozoa</taxon>
        <taxon>Arthropoda</taxon>
        <taxon>Crustacea</taxon>
        <taxon>Multicrustacea</taxon>
        <taxon>Malacostraca</taxon>
        <taxon>Eumalacostraca</taxon>
        <taxon>Eucarida</taxon>
        <taxon>Decapoda</taxon>
        <taxon>Pleocyemata</taxon>
        <taxon>Anomura</taxon>
        <taxon>Galatheoidea</taxon>
        <taxon>Porcellanidae</taxon>
        <taxon>Petrolisthes</taxon>
    </lineage>
</organism>
<dbReference type="SUPFAM" id="SSF56112">
    <property type="entry name" value="Protein kinase-like (PK-like)"/>
    <property type="match status" value="1"/>
</dbReference>
<dbReference type="InterPro" id="IPR051177">
    <property type="entry name" value="CIK-Related_Protein"/>
</dbReference>
<proteinExistence type="inferred from homology"/>
<feature type="region of interest" description="Disordered" evidence="5">
    <location>
        <begin position="642"/>
        <end position="740"/>
    </location>
</feature>
<gene>
    <name evidence="7" type="ORF">Pcinc_036539</name>
</gene>
<dbReference type="EMBL" id="JAWQEG010005670">
    <property type="protein sequence ID" value="KAK3857193.1"/>
    <property type="molecule type" value="Genomic_DNA"/>
</dbReference>
<dbReference type="PANTHER" id="PTHR12984:SF3">
    <property type="entry name" value="N-TERMINAL KINASE-LIKE PROTEIN"/>
    <property type="match status" value="1"/>
</dbReference>
<dbReference type="SUPFAM" id="SSF48371">
    <property type="entry name" value="ARM repeat"/>
    <property type="match status" value="1"/>
</dbReference>
<dbReference type="Gene3D" id="1.25.10.10">
    <property type="entry name" value="Leucine-rich Repeat Variant"/>
    <property type="match status" value="1"/>
</dbReference>
<dbReference type="Gene3D" id="3.30.200.20">
    <property type="entry name" value="Phosphorylase Kinase, domain 1"/>
    <property type="match status" value="1"/>
</dbReference>
<evidence type="ECO:0000313" key="7">
    <source>
        <dbReference type="EMBL" id="KAK3857193.1"/>
    </source>
</evidence>
<dbReference type="InterPro" id="IPR011989">
    <property type="entry name" value="ARM-like"/>
</dbReference>
<evidence type="ECO:0000313" key="8">
    <source>
        <dbReference type="Proteomes" id="UP001286313"/>
    </source>
</evidence>
<dbReference type="GO" id="GO:0004672">
    <property type="term" value="F:protein kinase activity"/>
    <property type="evidence" value="ECO:0007669"/>
    <property type="project" value="InterPro"/>
</dbReference>
<dbReference type="PROSITE" id="PS50011">
    <property type="entry name" value="PROTEIN_KINASE_DOM"/>
    <property type="match status" value="1"/>
</dbReference>
<evidence type="ECO:0000256" key="2">
    <source>
        <dbReference type="ARBA" id="ARBA00040972"/>
    </source>
</evidence>
<sequence>MWGLFSRDPTSHFQYEIGDEVWREESRCIWRLHKGKKKQNGEEVSVFICESTTGGGSGGSGGGAGGGGGASGGVMDLARAAVKKLKTLRHPCVLTFMDSLENERLVYLVTEPVTPLMCWLRQNTHPTPALAWGLLQITKALAFLNNEGGLTHHTVNSIYYYYYYIIYLNNEGGLTLFFTLQKALAFLNNEGGLTHHTVNSISVFVTQAGDWKLSGVECCSSVATPPTPGSRPVPALQVYSPPEASTNSTPSNKWSSDMWGLGCLVWETFNTTTLTESTTLRDTTKIPPGLVETYTRLVGASARCRPNPKDVLATLTKKGAFFHNDLILTLTFLEELHIKDDTEKTRFVSDLSGKLDEFPDYISKYKILPSLLAAHSLSGFGAVILGPLFKIGTLLNDCEYQQHIVPCVVTLFSSSDRNTRLKLLQQIPSLCQHITTNTVNKEVFPHLVSGFVDTNATIREHTVKSILYLADKLNYNNLNIDVLNHFARLQSRDDQGGIRTNTTVCLGKVASHLHPDVRQKCLVSAFTRATKDPFPPARVAGIMAMAATQQYYPIDVTAKRILPTLCLLTVDSDNNVRESAFKVIKGFLSKLEKVSQDPILKEEMEREIRNQSGVVGAPSSWAGWAVGALASKFYKSNITHSTTHSKFEDPPTGPTTRPPPAPTTGSWGQTSVDSKDFFDTLIPSQGYTTTTTTTTEGWDDWENDVKNIGGIGNSGLSDIGKTDDAKREREKREGLRDRRT</sequence>
<comment type="caution">
    <text evidence="7">The sequence shown here is derived from an EMBL/GenBank/DDBJ whole genome shotgun (WGS) entry which is preliminary data.</text>
</comment>
<feature type="domain" description="Protein kinase" evidence="6">
    <location>
        <begin position="15"/>
        <end position="322"/>
    </location>
</feature>
<keyword evidence="8" id="KW-1185">Reference proteome</keyword>
<evidence type="ECO:0000256" key="3">
    <source>
        <dbReference type="ARBA" id="ARBA00042347"/>
    </source>
</evidence>
<accession>A0AAE1BVG5</accession>
<dbReference type="InterPro" id="IPR000719">
    <property type="entry name" value="Prot_kinase_dom"/>
</dbReference>
<dbReference type="GO" id="GO:0005524">
    <property type="term" value="F:ATP binding"/>
    <property type="evidence" value="ECO:0007669"/>
    <property type="project" value="InterPro"/>
</dbReference>
<evidence type="ECO:0000256" key="1">
    <source>
        <dbReference type="ARBA" id="ARBA00038349"/>
    </source>
</evidence>
<dbReference type="SMART" id="SM01349">
    <property type="entry name" value="TOG"/>
    <property type="match status" value="1"/>
</dbReference>
<dbReference type="Proteomes" id="UP001286313">
    <property type="component" value="Unassembled WGS sequence"/>
</dbReference>
<dbReference type="InterPro" id="IPR016024">
    <property type="entry name" value="ARM-type_fold"/>
</dbReference>
<reference evidence="7" key="1">
    <citation type="submission" date="2023-10" db="EMBL/GenBank/DDBJ databases">
        <title>Genome assemblies of two species of porcelain crab, Petrolisthes cinctipes and Petrolisthes manimaculis (Anomura: Porcellanidae).</title>
        <authorList>
            <person name="Angst P."/>
        </authorList>
    </citation>
    <scope>NUCLEOTIDE SEQUENCE</scope>
    <source>
        <strain evidence="7">PB745_01</strain>
        <tissue evidence="7">Gill</tissue>
    </source>
</reference>
<feature type="compositionally biased region" description="Pro residues" evidence="5">
    <location>
        <begin position="651"/>
        <end position="662"/>
    </location>
</feature>
<dbReference type="GO" id="GO:0000226">
    <property type="term" value="P:microtubule cytoskeleton organization"/>
    <property type="evidence" value="ECO:0007669"/>
    <property type="project" value="UniProtKB-ARBA"/>
</dbReference>
<name>A0AAE1BVG5_PETCI</name>
<dbReference type="InterPro" id="IPR011009">
    <property type="entry name" value="Kinase-like_dom_sf"/>
</dbReference>
<comment type="function">
    <text evidence="4">Regulates COPI-mediated retrograde protein traffic at the interface between the Golgi apparatus and the endoplasmic reticulum. Involved in the maintenance of the Golgi apparatus morphology.</text>
</comment>
<comment type="similarity">
    <text evidence="1">Belongs to the protein kinase superfamily.</text>
</comment>
<evidence type="ECO:0000256" key="4">
    <source>
        <dbReference type="ARBA" id="ARBA00056114"/>
    </source>
</evidence>
<feature type="compositionally biased region" description="Basic and acidic residues" evidence="5">
    <location>
        <begin position="720"/>
        <end position="740"/>
    </location>
</feature>
<evidence type="ECO:0000259" key="6">
    <source>
        <dbReference type="PROSITE" id="PS50011"/>
    </source>
</evidence>